<feature type="transmembrane region" description="Helical" evidence="8">
    <location>
        <begin position="255"/>
        <end position="279"/>
    </location>
</feature>
<sequence>MSRLDQRRLFAGVAGAAVLIGVITLVARVAGFGRTFAFSQTVGTTCLGTAYFTANGVPNIVFEIVVNGALAGMVVPVLAAEVQRGDREHVRQTTAALLTWVALATVPLTLLVALAAGPLMSLLIGPTAGCDAEATIALAARMLVVFAPQVLIYGFAAVLYGVLQAHRHFFAPALAPLLSSLIVIGAYFAFMPLGDGYQHDVSGLPKAAELTLSLGTTIGVFALLVTALVPSLRLGLSWRPTLRFPPGTGRRVRALALASLFPLVAQQLSLLVVIMLSNWVGGGGALPVYNIAWGLFNLPYAVLALPIATSAFPELSARASNGEHDSFDTTLAQSVRTVVLVGAGGAAALAAAAVPLGRVFGAGEAAQAEMARALVTFAPGLIGFGLIALVGRALYASGHGRASAVWQVAGWLTVIAADVALVLAAPPGWTVPALGAGNTIGLTLGAVALMLVLVRARGRAAVAGLARTLVAGVLGAAAGYASGRLVAITLDSAHEWVSAGLAVGSGLLALVVFAAVAAAVDGRALRAALRGRRARAVQDER</sequence>
<evidence type="ECO:0000256" key="1">
    <source>
        <dbReference type="ARBA" id="ARBA00004651"/>
    </source>
</evidence>
<name>A0A2T0PPV3_9ACTN</name>
<evidence type="ECO:0000256" key="4">
    <source>
        <dbReference type="ARBA" id="ARBA00022960"/>
    </source>
</evidence>
<dbReference type="Pfam" id="PF03023">
    <property type="entry name" value="MurJ"/>
    <property type="match status" value="1"/>
</dbReference>
<keyword evidence="4" id="KW-0133">Cell shape</keyword>
<keyword evidence="6 8" id="KW-1133">Transmembrane helix</keyword>
<dbReference type="Proteomes" id="UP000237846">
    <property type="component" value="Unassembled WGS sequence"/>
</dbReference>
<keyword evidence="5" id="KW-0573">Peptidoglycan synthesis</keyword>
<keyword evidence="7 8" id="KW-0472">Membrane</keyword>
<evidence type="ECO:0000256" key="2">
    <source>
        <dbReference type="ARBA" id="ARBA00022475"/>
    </source>
</evidence>
<evidence type="ECO:0000256" key="5">
    <source>
        <dbReference type="ARBA" id="ARBA00022984"/>
    </source>
</evidence>
<comment type="caution">
    <text evidence="9">The sequence shown here is derived from an EMBL/GenBank/DDBJ whole genome shotgun (WGS) entry which is preliminary data.</text>
</comment>
<feature type="transmembrane region" description="Helical" evidence="8">
    <location>
        <begin position="291"/>
        <end position="313"/>
    </location>
</feature>
<proteinExistence type="predicted"/>
<dbReference type="GO" id="GO:0009252">
    <property type="term" value="P:peptidoglycan biosynthetic process"/>
    <property type="evidence" value="ECO:0007669"/>
    <property type="project" value="UniProtKB-KW"/>
</dbReference>
<feature type="transmembrane region" description="Helical" evidence="8">
    <location>
        <begin position="461"/>
        <end position="481"/>
    </location>
</feature>
<comment type="subcellular location">
    <subcellularLocation>
        <location evidence="1">Cell membrane</location>
        <topology evidence="1">Multi-pass membrane protein</topology>
    </subcellularLocation>
</comment>
<evidence type="ECO:0000313" key="9">
    <source>
        <dbReference type="EMBL" id="PRX90929.1"/>
    </source>
</evidence>
<dbReference type="RefSeq" id="WP_245930540.1">
    <property type="nucleotide sequence ID" value="NZ_PVZC01000015.1"/>
</dbReference>
<feature type="transmembrane region" description="Helical" evidence="8">
    <location>
        <begin position="9"/>
        <end position="30"/>
    </location>
</feature>
<feature type="transmembrane region" description="Helical" evidence="8">
    <location>
        <begin position="169"/>
        <end position="190"/>
    </location>
</feature>
<evidence type="ECO:0000313" key="10">
    <source>
        <dbReference type="Proteomes" id="UP000237846"/>
    </source>
</evidence>
<evidence type="ECO:0000256" key="6">
    <source>
        <dbReference type="ARBA" id="ARBA00022989"/>
    </source>
</evidence>
<accession>A0A2T0PPV3</accession>
<keyword evidence="2" id="KW-1003">Cell membrane</keyword>
<feature type="transmembrane region" description="Helical" evidence="8">
    <location>
        <begin position="94"/>
        <end position="116"/>
    </location>
</feature>
<dbReference type="GO" id="GO:0034204">
    <property type="term" value="P:lipid translocation"/>
    <property type="evidence" value="ECO:0007669"/>
    <property type="project" value="TreeGrafter"/>
</dbReference>
<evidence type="ECO:0000256" key="3">
    <source>
        <dbReference type="ARBA" id="ARBA00022692"/>
    </source>
</evidence>
<dbReference type="AlphaFoldDB" id="A0A2T0PPV3"/>
<feature type="transmembrane region" description="Helical" evidence="8">
    <location>
        <begin position="60"/>
        <end position="82"/>
    </location>
</feature>
<gene>
    <name evidence="9" type="ORF">CLV72_11525</name>
</gene>
<organism evidence="9 10">
    <name type="scientific">Allonocardiopsis opalescens</name>
    <dbReference type="NCBI Taxonomy" id="1144618"/>
    <lineage>
        <taxon>Bacteria</taxon>
        <taxon>Bacillati</taxon>
        <taxon>Actinomycetota</taxon>
        <taxon>Actinomycetes</taxon>
        <taxon>Streptosporangiales</taxon>
        <taxon>Allonocardiopsis</taxon>
    </lineage>
</organism>
<dbReference type="GO" id="GO:0015648">
    <property type="term" value="F:lipid-linked peptidoglycan transporter activity"/>
    <property type="evidence" value="ECO:0007669"/>
    <property type="project" value="TreeGrafter"/>
</dbReference>
<feature type="transmembrane region" description="Helical" evidence="8">
    <location>
        <begin position="210"/>
        <end position="234"/>
    </location>
</feature>
<feature type="transmembrane region" description="Helical" evidence="8">
    <location>
        <begin position="501"/>
        <end position="520"/>
    </location>
</feature>
<dbReference type="EMBL" id="PVZC01000015">
    <property type="protein sequence ID" value="PRX90929.1"/>
    <property type="molecule type" value="Genomic_DNA"/>
</dbReference>
<keyword evidence="3 8" id="KW-0812">Transmembrane</keyword>
<dbReference type="PRINTS" id="PR01806">
    <property type="entry name" value="VIRFACTRMVIN"/>
</dbReference>
<feature type="transmembrane region" description="Helical" evidence="8">
    <location>
        <begin position="404"/>
        <end position="425"/>
    </location>
</feature>
<evidence type="ECO:0000256" key="8">
    <source>
        <dbReference type="SAM" id="Phobius"/>
    </source>
</evidence>
<protein>
    <submittedName>
        <fullName evidence="9">Putative peptidoglycan lipid II flippase</fullName>
    </submittedName>
</protein>
<feature type="transmembrane region" description="Helical" evidence="8">
    <location>
        <begin position="136"/>
        <end position="162"/>
    </location>
</feature>
<dbReference type="PANTHER" id="PTHR47019">
    <property type="entry name" value="LIPID II FLIPPASE MURJ"/>
    <property type="match status" value="1"/>
</dbReference>
<dbReference type="GO" id="GO:0005886">
    <property type="term" value="C:plasma membrane"/>
    <property type="evidence" value="ECO:0007669"/>
    <property type="project" value="UniProtKB-SubCell"/>
</dbReference>
<dbReference type="InterPro" id="IPR051050">
    <property type="entry name" value="Lipid_II_flippase_MurJ/MviN"/>
</dbReference>
<reference evidence="9 10" key="1">
    <citation type="submission" date="2018-03" db="EMBL/GenBank/DDBJ databases">
        <title>Genomic Encyclopedia of Archaeal and Bacterial Type Strains, Phase II (KMG-II): from individual species to whole genera.</title>
        <authorList>
            <person name="Goeker M."/>
        </authorList>
    </citation>
    <scope>NUCLEOTIDE SEQUENCE [LARGE SCALE GENOMIC DNA]</scope>
    <source>
        <strain evidence="9 10">DSM 45601</strain>
    </source>
</reference>
<keyword evidence="10" id="KW-1185">Reference proteome</keyword>
<evidence type="ECO:0000256" key="7">
    <source>
        <dbReference type="ARBA" id="ARBA00023136"/>
    </source>
</evidence>
<feature type="transmembrane region" description="Helical" evidence="8">
    <location>
        <begin position="374"/>
        <end position="395"/>
    </location>
</feature>
<feature type="transmembrane region" description="Helical" evidence="8">
    <location>
        <begin position="334"/>
        <end position="354"/>
    </location>
</feature>
<dbReference type="InterPro" id="IPR004268">
    <property type="entry name" value="MurJ"/>
</dbReference>
<dbReference type="GO" id="GO:0008360">
    <property type="term" value="P:regulation of cell shape"/>
    <property type="evidence" value="ECO:0007669"/>
    <property type="project" value="UniProtKB-KW"/>
</dbReference>
<feature type="transmembrane region" description="Helical" evidence="8">
    <location>
        <begin position="431"/>
        <end position="454"/>
    </location>
</feature>
<dbReference type="PANTHER" id="PTHR47019:SF1">
    <property type="entry name" value="LIPID II FLIPPASE MURJ"/>
    <property type="match status" value="1"/>
</dbReference>